<dbReference type="OrthoDB" id="3797628at2759"/>
<dbReference type="HOGENOM" id="CLU_318448_0_0_1"/>
<protein>
    <recommendedName>
        <fullName evidence="2">Nuclear pore complex protein NUP96 C-terminal domain-containing protein</fullName>
    </recommendedName>
</protein>
<evidence type="ECO:0000313" key="3">
    <source>
        <dbReference type="EMBL" id="EKX43413.1"/>
    </source>
</evidence>
<dbReference type="Gene3D" id="1.25.40.690">
    <property type="match status" value="1"/>
</dbReference>
<sequence>MPRFDFDELVKETLEQTEVQIVEPDKKDEAEETQVTSIFEISQQVMTRSRDSMSLFHSALPVQVAKTPNRKVPAPQAKKRTSSILKSIQISSSPVQKSSQAPPPHMEEWRSQHAPLEPVPVQYPSKPSIPLDAGDLWRNDMGLFMGRSFRACFSPSGKIYIPRQNYGSDDFGHKVDVRDVRSSLHDTSEGRRSYVELMKAHHEKLGVGDSSNIQQCLDHYCSVTAKDRNLQSKYSSFFAFIRCLLVDSSSGLLDSFSDWLQGDLKQEIATYLQTGGKEQRLNDSLSDYDRIFVHLTGRQIDHACTVAMDMGDFELALLVAQLGESTNMAHDMIKQVEWMEVTHSSYLSNQREYIESKKLLQIYRLLAGDIDALLATMCSDYEQDLKDPSRYAYPNQDIMKLPPEGMRSHKMDLFSDKRKLHFSLQGAFQYFIGLQWQTSSDRTRQIVPHPWPAFLQTSSSRQRVPKQLVRKMMLDGPSRTCAFLPDYIQRSLGLNQNSSLLPARLVLLDSSSPSSSWPVDMRLQLLHLMYSDLCGKEASLSCLLDPQSSLPHEMDWELSWHVCEIFSRCKNKDSAQKSSLLGRMMSKFVGSEEFSLLRLKIALNFASQLEMSGQWEMSAYVLLACIDASMKMETLQDEAAEQWEALYRSSITSAFRSLLARHSEHMEQRGYDITVKGVCVLQESEMLQKLCDGVEVRNWFTQAQAWSSRQEMETSLGHRRLHHDRELSLCLECHEGGRAHELVLQLLHHEDLLSEDSKLNEKTILLLRRLENEMSRWRREWVNGAAAILALLEVMETIQNLEKNNYDLQPEDVMQYLLQVQGCAKIIASLSFNVQRACEGLLTKVAVALWQFSTDRAGSMGSSYKLNLPPGKQLGLVQQLAVSSFRMMSERGRRTDQQLMEEDEEMMERETEEC</sequence>
<feature type="region of interest" description="Disordered" evidence="1">
    <location>
        <begin position="68"/>
        <end position="108"/>
    </location>
</feature>
<dbReference type="EMBL" id="JH993010">
    <property type="protein sequence ID" value="EKX43413.1"/>
    <property type="molecule type" value="Genomic_DNA"/>
</dbReference>
<feature type="compositionally biased region" description="Low complexity" evidence="1">
    <location>
        <begin position="82"/>
        <end position="93"/>
    </location>
</feature>
<reference evidence="3 5" key="1">
    <citation type="journal article" date="2012" name="Nature">
        <title>Algal genomes reveal evolutionary mosaicism and the fate of nucleomorphs.</title>
        <authorList>
            <consortium name="DOE Joint Genome Institute"/>
            <person name="Curtis B.A."/>
            <person name="Tanifuji G."/>
            <person name="Burki F."/>
            <person name="Gruber A."/>
            <person name="Irimia M."/>
            <person name="Maruyama S."/>
            <person name="Arias M.C."/>
            <person name="Ball S.G."/>
            <person name="Gile G.H."/>
            <person name="Hirakawa Y."/>
            <person name="Hopkins J.F."/>
            <person name="Kuo A."/>
            <person name="Rensing S.A."/>
            <person name="Schmutz J."/>
            <person name="Symeonidi A."/>
            <person name="Elias M."/>
            <person name="Eveleigh R.J."/>
            <person name="Herman E.K."/>
            <person name="Klute M.J."/>
            <person name="Nakayama T."/>
            <person name="Obornik M."/>
            <person name="Reyes-Prieto A."/>
            <person name="Armbrust E.V."/>
            <person name="Aves S.J."/>
            <person name="Beiko R.G."/>
            <person name="Coutinho P."/>
            <person name="Dacks J.B."/>
            <person name="Durnford D.G."/>
            <person name="Fast N.M."/>
            <person name="Green B.R."/>
            <person name="Grisdale C.J."/>
            <person name="Hempel F."/>
            <person name="Henrissat B."/>
            <person name="Hoppner M.P."/>
            <person name="Ishida K."/>
            <person name="Kim E."/>
            <person name="Koreny L."/>
            <person name="Kroth P.G."/>
            <person name="Liu Y."/>
            <person name="Malik S.B."/>
            <person name="Maier U.G."/>
            <person name="McRose D."/>
            <person name="Mock T."/>
            <person name="Neilson J.A."/>
            <person name="Onodera N.T."/>
            <person name="Poole A.M."/>
            <person name="Pritham E.J."/>
            <person name="Richards T.A."/>
            <person name="Rocap G."/>
            <person name="Roy S.W."/>
            <person name="Sarai C."/>
            <person name="Schaack S."/>
            <person name="Shirato S."/>
            <person name="Slamovits C.H."/>
            <person name="Spencer D.F."/>
            <person name="Suzuki S."/>
            <person name="Worden A.Z."/>
            <person name="Zauner S."/>
            <person name="Barry K."/>
            <person name="Bell C."/>
            <person name="Bharti A.K."/>
            <person name="Crow J.A."/>
            <person name="Grimwood J."/>
            <person name="Kramer R."/>
            <person name="Lindquist E."/>
            <person name="Lucas S."/>
            <person name="Salamov A."/>
            <person name="McFadden G.I."/>
            <person name="Lane C.E."/>
            <person name="Keeling P.J."/>
            <person name="Gray M.W."/>
            <person name="Grigoriev I.V."/>
            <person name="Archibald J.M."/>
        </authorList>
    </citation>
    <scope>NUCLEOTIDE SEQUENCE</scope>
    <source>
        <strain evidence="3 5">CCMP2712</strain>
    </source>
</reference>
<reference evidence="4" key="3">
    <citation type="submission" date="2015-06" db="UniProtKB">
        <authorList>
            <consortium name="EnsemblProtists"/>
        </authorList>
    </citation>
    <scope>IDENTIFICATION</scope>
</reference>
<feature type="region of interest" description="Disordered" evidence="1">
    <location>
        <begin position="892"/>
        <end position="914"/>
    </location>
</feature>
<dbReference type="GeneID" id="17300077"/>
<dbReference type="Proteomes" id="UP000011087">
    <property type="component" value="Unassembled WGS sequence"/>
</dbReference>
<dbReference type="STRING" id="905079.L1J4G0"/>
<gene>
    <name evidence="3" type="ORF">GUITHDRAFT_140464</name>
</gene>
<dbReference type="EnsemblProtists" id="EKX43413">
    <property type="protein sequence ID" value="EKX43413"/>
    <property type="gene ID" value="GUITHDRAFT_140464"/>
</dbReference>
<dbReference type="KEGG" id="gtt:GUITHDRAFT_140464"/>
<dbReference type="Pfam" id="PF12110">
    <property type="entry name" value="Nup96"/>
    <property type="match status" value="2"/>
</dbReference>
<dbReference type="InterPro" id="IPR021967">
    <property type="entry name" value="Nup98_C"/>
</dbReference>
<dbReference type="AlphaFoldDB" id="L1J4G0"/>
<organism evidence="3">
    <name type="scientific">Guillardia theta (strain CCMP2712)</name>
    <name type="common">Cryptophyte</name>
    <dbReference type="NCBI Taxonomy" id="905079"/>
    <lineage>
        <taxon>Eukaryota</taxon>
        <taxon>Cryptophyceae</taxon>
        <taxon>Pyrenomonadales</taxon>
        <taxon>Geminigeraceae</taxon>
        <taxon>Guillardia</taxon>
    </lineage>
</organism>
<evidence type="ECO:0000256" key="1">
    <source>
        <dbReference type="SAM" id="MobiDB-lite"/>
    </source>
</evidence>
<name>L1J4G0_GUITC</name>
<keyword evidence="5" id="KW-1185">Reference proteome</keyword>
<proteinExistence type="predicted"/>
<evidence type="ECO:0000313" key="5">
    <source>
        <dbReference type="Proteomes" id="UP000011087"/>
    </source>
</evidence>
<dbReference type="PaxDb" id="55529-EKX43413"/>
<accession>L1J4G0</accession>
<feature type="domain" description="Nuclear pore complex protein NUP96 C-terminal" evidence="2">
    <location>
        <begin position="290"/>
        <end position="371"/>
    </location>
</feature>
<reference evidence="5" key="2">
    <citation type="submission" date="2012-11" db="EMBL/GenBank/DDBJ databases">
        <authorList>
            <person name="Kuo A."/>
            <person name="Curtis B.A."/>
            <person name="Tanifuji G."/>
            <person name="Burki F."/>
            <person name="Gruber A."/>
            <person name="Irimia M."/>
            <person name="Maruyama S."/>
            <person name="Arias M.C."/>
            <person name="Ball S.G."/>
            <person name="Gile G.H."/>
            <person name="Hirakawa Y."/>
            <person name="Hopkins J.F."/>
            <person name="Rensing S.A."/>
            <person name="Schmutz J."/>
            <person name="Symeonidi A."/>
            <person name="Elias M."/>
            <person name="Eveleigh R.J."/>
            <person name="Herman E.K."/>
            <person name="Klute M.J."/>
            <person name="Nakayama T."/>
            <person name="Obornik M."/>
            <person name="Reyes-Prieto A."/>
            <person name="Armbrust E.V."/>
            <person name="Aves S.J."/>
            <person name="Beiko R.G."/>
            <person name="Coutinho P."/>
            <person name="Dacks J.B."/>
            <person name="Durnford D.G."/>
            <person name="Fast N.M."/>
            <person name="Green B.R."/>
            <person name="Grisdale C."/>
            <person name="Hempe F."/>
            <person name="Henrissat B."/>
            <person name="Hoppner M.P."/>
            <person name="Ishida K.-I."/>
            <person name="Kim E."/>
            <person name="Koreny L."/>
            <person name="Kroth P.G."/>
            <person name="Liu Y."/>
            <person name="Malik S.-B."/>
            <person name="Maier U.G."/>
            <person name="McRose D."/>
            <person name="Mock T."/>
            <person name="Neilson J.A."/>
            <person name="Onodera N.T."/>
            <person name="Poole A.M."/>
            <person name="Pritham E.J."/>
            <person name="Richards T.A."/>
            <person name="Rocap G."/>
            <person name="Roy S.W."/>
            <person name="Sarai C."/>
            <person name="Schaack S."/>
            <person name="Shirato S."/>
            <person name="Slamovits C.H."/>
            <person name="Spencer D.F."/>
            <person name="Suzuki S."/>
            <person name="Worden A.Z."/>
            <person name="Zauner S."/>
            <person name="Barry K."/>
            <person name="Bell C."/>
            <person name="Bharti A.K."/>
            <person name="Crow J.A."/>
            <person name="Grimwood J."/>
            <person name="Kramer R."/>
            <person name="Lindquist E."/>
            <person name="Lucas S."/>
            <person name="Salamov A."/>
            <person name="McFadden G.I."/>
            <person name="Lane C.E."/>
            <person name="Keeling P.J."/>
            <person name="Gray M.W."/>
            <person name="Grigoriev I.V."/>
            <person name="Archibald J.M."/>
        </authorList>
    </citation>
    <scope>NUCLEOTIDE SEQUENCE</scope>
    <source>
        <strain evidence="5">CCMP2712</strain>
    </source>
</reference>
<dbReference type="eggNOG" id="KOG0845">
    <property type="taxonomic scope" value="Eukaryota"/>
</dbReference>
<dbReference type="RefSeq" id="XP_005830393.1">
    <property type="nucleotide sequence ID" value="XM_005830336.1"/>
</dbReference>
<feature type="domain" description="Nuclear pore complex protein NUP96 C-terminal" evidence="2">
    <location>
        <begin position="511"/>
        <end position="637"/>
    </location>
</feature>
<feature type="compositionally biased region" description="Acidic residues" evidence="1">
    <location>
        <begin position="899"/>
        <end position="914"/>
    </location>
</feature>
<evidence type="ECO:0000259" key="2">
    <source>
        <dbReference type="Pfam" id="PF12110"/>
    </source>
</evidence>
<evidence type="ECO:0000313" key="4">
    <source>
        <dbReference type="EnsemblProtists" id="EKX43413"/>
    </source>
</evidence>